<dbReference type="PANTHER" id="PTHR46401:SF8">
    <property type="entry name" value="BLL6006 PROTEIN"/>
    <property type="match status" value="1"/>
</dbReference>
<dbReference type="InterPro" id="IPR001296">
    <property type="entry name" value="Glyco_trans_1"/>
</dbReference>
<dbReference type="PANTHER" id="PTHR46401">
    <property type="entry name" value="GLYCOSYLTRANSFERASE WBBK-RELATED"/>
    <property type="match status" value="1"/>
</dbReference>
<dbReference type="CDD" id="cd03809">
    <property type="entry name" value="GT4_MtfB-like"/>
    <property type="match status" value="1"/>
</dbReference>
<keyword evidence="3" id="KW-0808">Transferase</keyword>
<feature type="region of interest" description="Disordered" evidence="1">
    <location>
        <begin position="1"/>
        <end position="26"/>
    </location>
</feature>
<evidence type="ECO:0000256" key="1">
    <source>
        <dbReference type="SAM" id="MobiDB-lite"/>
    </source>
</evidence>
<sequence length="489" mass="54168">MFAEFLQSSPERETPAKGRDASPAPSGLLRKILSNWLAKRAVRHKAPAPAPRERAVEEDAPPRIIIDLTDVVCHAIWHDACAGIPRVQLEIARALLARNPVAQALGWHRNKWSDLGPLILAADGDVDRIFALLKETFCDIRWNAKGALLLLRRRRRNLNIERYAEAPDLRPQDALFIGGAFWLNREIVNLCKDAAGKGANLIVLFHDLIPLAMPSFTGHDFAREYREMLSLPAHFVVTTEQTRSELKRARRRIDGWGGRISSSVTPLADEFPGSARNETAGAAPPRLAALAVQGFALCVGTIEIRKNHFLLMTAWEELAAERGGDMPKLVIAGRRGWKAQATLNRIDALEPDGAICFIEAPSDDELRWLYAACSFTVFPSLFEGWGLPVGESFWFGKPCAASNAQSIGPVARDLCAAFSPHHLDDMKSAIRRLLDADQRAAFQRRIEAAPLRQWSEFAAEIEALIAERRPMSDPLLLRESEDSPAAKAA</sequence>
<dbReference type="EMBL" id="CP001280">
    <property type="protein sequence ID" value="ACK49213.1"/>
    <property type="molecule type" value="Genomic_DNA"/>
</dbReference>
<name>B8ENX5_METSB</name>
<dbReference type="GO" id="GO:0016757">
    <property type="term" value="F:glycosyltransferase activity"/>
    <property type="evidence" value="ECO:0007669"/>
    <property type="project" value="InterPro"/>
</dbReference>
<organism evidence="3 4">
    <name type="scientific">Methylocella silvestris (strain DSM 15510 / CIP 108128 / LMG 27833 / NCIMB 13906 / BL2)</name>
    <dbReference type="NCBI Taxonomy" id="395965"/>
    <lineage>
        <taxon>Bacteria</taxon>
        <taxon>Pseudomonadati</taxon>
        <taxon>Pseudomonadota</taxon>
        <taxon>Alphaproteobacteria</taxon>
        <taxon>Hyphomicrobiales</taxon>
        <taxon>Beijerinckiaceae</taxon>
        <taxon>Methylocella</taxon>
    </lineage>
</organism>
<evidence type="ECO:0000313" key="3">
    <source>
        <dbReference type="EMBL" id="ACK49213.1"/>
    </source>
</evidence>
<keyword evidence="4" id="KW-1185">Reference proteome</keyword>
<dbReference type="KEGG" id="msl:Msil_0232"/>
<dbReference type="Proteomes" id="UP000002257">
    <property type="component" value="Chromosome"/>
</dbReference>
<evidence type="ECO:0000313" key="4">
    <source>
        <dbReference type="Proteomes" id="UP000002257"/>
    </source>
</evidence>
<evidence type="ECO:0000259" key="2">
    <source>
        <dbReference type="Pfam" id="PF00534"/>
    </source>
</evidence>
<dbReference type="CAZy" id="GT4">
    <property type="family name" value="Glycosyltransferase Family 4"/>
</dbReference>
<dbReference type="OrthoDB" id="9801609at2"/>
<dbReference type="eggNOG" id="COG0438">
    <property type="taxonomic scope" value="Bacteria"/>
</dbReference>
<dbReference type="RefSeq" id="WP_012589283.1">
    <property type="nucleotide sequence ID" value="NC_011666.1"/>
</dbReference>
<protein>
    <submittedName>
        <fullName evidence="3">Glycosyl transferase group 1</fullName>
    </submittedName>
</protein>
<accession>B8ENX5</accession>
<feature type="compositionally biased region" description="Basic and acidic residues" evidence="1">
    <location>
        <begin position="10"/>
        <end position="20"/>
    </location>
</feature>
<dbReference type="HOGENOM" id="CLU_557601_0_0_5"/>
<dbReference type="SUPFAM" id="SSF53756">
    <property type="entry name" value="UDP-Glycosyltransferase/glycogen phosphorylase"/>
    <property type="match status" value="1"/>
</dbReference>
<gene>
    <name evidence="3" type="ordered locus">Msil_0232</name>
</gene>
<dbReference type="Pfam" id="PF00534">
    <property type="entry name" value="Glycos_transf_1"/>
    <property type="match status" value="1"/>
</dbReference>
<proteinExistence type="predicted"/>
<reference evidence="3 4" key="1">
    <citation type="journal article" date="2010" name="J. Bacteriol.">
        <title>Complete genome sequence of the aerobic facultative methanotroph Methylocella silvestris BL2.</title>
        <authorList>
            <person name="Chen Y."/>
            <person name="Crombie A."/>
            <person name="Rahman M.T."/>
            <person name="Dedysh S.N."/>
            <person name="Liesack W."/>
            <person name="Stott M.B."/>
            <person name="Alam M."/>
            <person name="Theisen A.R."/>
            <person name="Murrell J.C."/>
            <person name="Dunfield P.F."/>
        </authorList>
    </citation>
    <scope>NUCLEOTIDE SEQUENCE [LARGE SCALE GENOMIC DNA]</scope>
    <source>
        <strain evidence="4">DSM 15510 / CIP 108128 / LMG 27833 / NCIMB 13906 / BL2</strain>
    </source>
</reference>
<dbReference type="Gene3D" id="3.40.50.2000">
    <property type="entry name" value="Glycogen Phosphorylase B"/>
    <property type="match status" value="1"/>
</dbReference>
<dbReference type="AlphaFoldDB" id="B8ENX5"/>
<dbReference type="STRING" id="395965.Msil_0232"/>
<feature type="domain" description="Glycosyl transferase family 1" evidence="2">
    <location>
        <begin position="295"/>
        <end position="438"/>
    </location>
</feature>